<dbReference type="CDD" id="cd01650">
    <property type="entry name" value="RT_nLTR_like"/>
    <property type="match status" value="1"/>
</dbReference>
<dbReference type="Proteomes" id="UP000479190">
    <property type="component" value="Unassembled WGS sequence"/>
</dbReference>
<dbReference type="GO" id="GO:0071897">
    <property type="term" value="P:DNA biosynthetic process"/>
    <property type="evidence" value="ECO:0007669"/>
    <property type="project" value="UniProtKB-ARBA"/>
</dbReference>
<accession>A0A6H5IR92</accession>
<dbReference type="AlphaFoldDB" id="A0A6H5IR92"/>
<dbReference type="OrthoDB" id="414730at2759"/>
<gene>
    <name evidence="3" type="ORF">TBRA_LOCUS11746</name>
</gene>
<dbReference type="InterPro" id="IPR000477">
    <property type="entry name" value="RT_dom"/>
</dbReference>
<dbReference type="SUPFAM" id="SSF56672">
    <property type="entry name" value="DNA/RNA polymerases"/>
    <property type="match status" value="1"/>
</dbReference>
<dbReference type="Pfam" id="PF00078">
    <property type="entry name" value="RVT_1"/>
    <property type="match status" value="1"/>
</dbReference>
<evidence type="ECO:0000256" key="1">
    <source>
        <dbReference type="SAM" id="MobiDB-lite"/>
    </source>
</evidence>
<dbReference type="EMBL" id="CADCXV010000992">
    <property type="protein sequence ID" value="CAB0040009.1"/>
    <property type="molecule type" value="Genomic_DNA"/>
</dbReference>
<proteinExistence type="predicted"/>
<name>A0A6H5IR92_9HYME</name>
<keyword evidence="4" id="KW-1185">Reference proteome</keyword>
<feature type="region of interest" description="Disordered" evidence="1">
    <location>
        <begin position="76"/>
        <end position="115"/>
    </location>
</feature>
<protein>
    <recommendedName>
        <fullName evidence="2">Reverse transcriptase domain-containing protein</fullName>
    </recommendedName>
</protein>
<dbReference type="PROSITE" id="PS50878">
    <property type="entry name" value="RT_POL"/>
    <property type="match status" value="1"/>
</dbReference>
<organism evidence="3 4">
    <name type="scientific">Trichogramma brassicae</name>
    <dbReference type="NCBI Taxonomy" id="86971"/>
    <lineage>
        <taxon>Eukaryota</taxon>
        <taxon>Metazoa</taxon>
        <taxon>Ecdysozoa</taxon>
        <taxon>Arthropoda</taxon>
        <taxon>Hexapoda</taxon>
        <taxon>Insecta</taxon>
        <taxon>Pterygota</taxon>
        <taxon>Neoptera</taxon>
        <taxon>Endopterygota</taxon>
        <taxon>Hymenoptera</taxon>
        <taxon>Apocrita</taxon>
        <taxon>Proctotrupomorpha</taxon>
        <taxon>Chalcidoidea</taxon>
        <taxon>Trichogrammatidae</taxon>
        <taxon>Trichogramma</taxon>
    </lineage>
</organism>
<evidence type="ECO:0000259" key="2">
    <source>
        <dbReference type="PROSITE" id="PS50878"/>
    </source>
</evidence>
<feature type="domain" description="Reverse transcriptase" evidence="2">
    <location>
        <begin position="275"/>
        <end position="463"/>
    </location>
</feature>
<dbReference type="PANTHER" id="PTHR33332">
    <property type="entry name" value="REVERSE TRANSCRIPTASE DOMAIN-CONTAINING PROTEIN"/>
    <property type="match status" value="1"/>
</dbReference>
<dbReference type="InterPro" id="IPR043502">
    <property type="entry name" value="DNA/RNA_pol_sf"/>
</dbReference>
<reference evidence="3 4" key="1">
    <citation type="submission" date="2020-02" db="EMBL/GenBank/DDBJ databases">
        <authorList>
            <person name="Ferguson B K."/>
        </authorList>
    </citation>
    <scope>NUCLEOTIDE SEQUENCE [LARGE SCALE GENOMIC DNA]</scope>
</reference>
<evidence type="ECO:0000313" key="3">
    <source>
        <dbReference type="EMBL" id="CAB0040009.1"/>
    </source>
</evidence>
<sequence length="463" mass="51087">MLRMLRSRRTISRLDVLNYFASATIEHPHLVRQGVPKIGGVNKKGTLQAAESRKRDGQVEIQSSAASIAAARLEVSGSGPAGCGTQTATKAPGRKQVLSSTEAPVPPPRLISSRHESPQLFGKPRLPVFLRSDFGACLSNNSTIDYVNASTLESTLSRLITWTKLIAARSAPNRTRSNLWKSRQLNVVSAWTGTSIGKSYQLEHLLSPRVKSYSKIPQLPGEHRRRVHMSTFCIEWLNQGDTLEKIPRLPGENRHGVHMSTFCIETEQNANLPIVTLLKSKKFKTLITVKICSTPSSPSDTRPISLLAELSKIVERLAHAHLSRHSLLDPQQHGFRPGHSTQTALLDLTESVRMAVEKRKITALVSFDFSKAFDTIDHGLLISKLRRLGCDALAVEWFSSYLSSRSLSVKSEDGALSEQLFTTSGIPQGSSLGPLLFAIFINDLHIALRHSKHIIYADDTAIF</sequence>
<evidence type="ECO:0000313" key="4">
    <source>
        <dbReference type="Proteomes" id="UP000479190"/>
    </source>
</evidence>